<keyword evidence="4" id="KW-1185">Reference proteome</keyword>
<evidence type="ECO:0000256" key="1">
    <source>
        <dbReference type="SAM" id="Coils"/>
    </source>
</evidence>
<organism evidence="3 4">
    <name type="scientific">Paenibacillus phoenicis</name>
    <dbReference type="NCBI Taxonomy" id="554117"/>
    <lineage>
        <taxon>Bacteria</taxon>
        <taxon>Bacillati</taxon>
        <taxon>Bacillota</taxon>
        <taxon>Bacilli</taxon>
        <taxon>Bacillales</taxon>
        <taxon>Paenibacillaceae</taxon>
        <taxon>Paenibacillus</taxon>
    </lineage>
</organism>
<proteinExistence type="predicted"/>
<name>A0ABU5PLE8_9BACL</name>
<evidence type="ECO:0000256" key="2">
    <source>
        <dbReference type="SAM" id="MobiDB-lite"/>
    </source>
</evidence>
<protein>
    <submittedName>
        <fullName evidence="3">Uncharacterized protein</fullName>
    </submittedName>
</protein>
<feature type="coiled-coil region" evidence="1">
    <location>
        <begin position="487"/>
        <end position="524"/>
    </location>
</feature>
<reference evidence="3 4" key="1">
    <citation type="submission" date="2023-12" db="EMBL/GenBank/DDBJ databases">
        <title>Whole genome sequencing of Paenibacillus phoenicis isolated from the Phoenix Mars Lander spacecraft assembly facility.</title>
        <authorList>
            <person name="Garcia A."/>
            <person name="Venkateswaran K."/>
        </authorList>
    </citation>
    <scope>NUCLEOTIDE SEQUENCE [LARGE SCALE GENOMIC DNA]</scope>
    <source>
        <strain evidence="3 4">3PO2SA</strain>
    </source>
</reference>
<evidence type="ECO:0000313" key="4">
    <source>
        <dbReference type="Proteomes" id="UP001292216"/>
    </source>
</evidence>
<keyword evidence="1" id="KW-0175">Coiled coil</keyword>
<dbReference type="EMBL" id="JAYERP010000001">
    <property type="protein sequence ID" value="MEA3570738.1"/>
    <property type="molecule type" value="Genomic_DNA"/>
</dbReference>
<accession>A0ABU5PLE8</accession>
<evidence type="ECO:0000313" key="3">
    <source>
        <dbReference type="EMBL" id="MEA3570738.1"/>
    </source>
</evidence>
<gene>
    <name evidence="3" type="ORF">U9M73_12080</name>
</gene>
<comment type="caution">
    <text evidence="3">The sequence shown here is derived from an EMBL/GenBank/DDBJ whole genome shotgun (WGS) entry which is preliminary data.</text>
</comment>
<feature type="region of interest" description="Disordered" evidence="2">
    <location>
        <begin position="1"/>
        <end position="32"/>
    </location>
</feature>
<feature type="region of interest" description="Disordered" evidence="2">
    <location>
        <begin position="179"/>
        <end position="198"/>
    </location>
</feature>
<dbReference type="RefSeq" id="WP_127575689.1">
    <property type="nucleotide sequence ID" value="NZ_CBCSKM010000018.1"/>
</dbReference>
<sequence>MNEPLKESAAAGTADAEEENQQAMQIEQEVMSEPKARISTVAKSLSKEGKEVNAVPEHSEIVITRKQLYDEIWEMSVAGVAKKYNLPYAHLMKQIKEAGIPIPPSGYWTKLNFNKPVTKLELPEPADERIFIYRTVPAARKKKHRAISEKDSVRAEMETAVGESSPTLESSVLLVEEQTPSVSVDDTSESTQTVGQPETYEQSGQTYNIYDRETLYKEVWMVPVTEVAKRYGVSDVAIRKVCQSFDIPTPPVGYWAKLRAGKLVNPIPLPISSKPAKKSGVRTGTEYTPQIEKETLAFLNEKERTVVLSTATQIRIPNENAKMHPTIVAHRKEVMEWKKKRKEQEAIGFNRRAKDSPLFLADTVSEETLPRVLHIIDALIKAMEPLGCSLTSDLKFIVNGETVSISVSEAQDEVKHIPTKEENMQLLKYEEDKRRSSWASKPKIRKYDYVYNGRISFSIYAAKNFRDCKSYVIEDRLGDIMIAFYEASDIRRQKREAREEAERKRQEEERRKEERRQRFNAEVEQTLALENLSEDYDTACKIRRYIAAVEASGNLDPKSMKWVEWAKAKADWYDPTIAREDEFFGKRDHEKNSDQKKLERNSYKWW</sequence>
<dbReference type="Proteomes" id="UP001292216">
    <property type="component" value="Unassembled WGS sequence"/>
</dbReference>